<evidence type="ECO:0000256" key="13">
    <source>
        <dbReference type="ARBA" id="ARBA00023136"/>
    </source>
</evidence>
<evidence type="ECO:0000259" key="18">
    <source>
        <dbReference type="PROSITE" id="PS50156"/>
    </source>
</evidence>
<evidence type="ECO:0000313" key="21">
    <source>
        <dbReference type="WBParaSite" id="EgrG_000725000"/>
    </source>
</evidence>
<dbReference type="PROSITE" id="PS50156">
    <property type="entry name" value="SSD"/>
    <property type="match status" value="1"/>
</dbReference>
<evidence type="ECO:0000256" key="2">
    <source>
        <dbReference type="ARBA" id="ARBA00004653"/>
    </source>
</evidence>
<feature type="transmembrane region" description="Helical" evidence="17">
    <location>
        <begin position="314"/>
        <end position="333"/>
    </location>
</feature>
<reference evidence="19" key="2">
    <citation type="submission" date="2014-06" db="EMBL/GenBank/DDBJ databases">
        <authorList>
            <person name="Aslett M."/>
        </authorList>
    </citation>
    <scope>NUCLEOTIDE SEQUENCE</scope>
</reference>
<evidence type="ECO:0000256" key="10">
    <source>
        <dbReference type="ARBA" id="ARBA00023034"/>
    </source>
</evidence>
<gene>
    <name evidence="21" type="primary">EGR_08707</name>
    <name evidence="19" type="ORF">EgrG_000725000</name>
</gene>
<protein>
    <recommendedName>
        <fullName evidence="4">Sterol regulatory element-binding protein cleavage-activating protein</fullName>
    </recommendedName>
</protein>
<evidence type="ECO:0000256" key="8">
    <source>
        <dbReference type="ARBA" id="ARBA00022824"/>
    </source>
</evidence>
<evidence type="ECO:0000256" key="14">
    <source>
        <dbReference type="ARBA" id="ARBA00023180"/>
    </source>
</evidence>
<dbReference type="WBParaSite" id="EgrG_000725000">
    <property type="protein sequence ID" value="EgrG_000725000"/>
    <property type="gene ID" value="EgrG_000725000"/>
</dbReference>
<keyword evidence="9 17" id="KW-1133">Transmembrane helix</keyword>
<keyword evidence="8" id="KW-0256">Endoplasmic reticulum</keyword>
<comment type="similarity">
    <text evidence="3">Belongs to the WD repeat SCAP family.</text>
</comment>
<dbReference type="InterPro" id="IPR036322">
    <property type="entry name" value="WD40_repeat_dom_sf"/>
</dbReference>
<keyword evidence="13 17" id="KW-0472">Membrane</keyword>
<sequence>MKVSDQVSKVFFHHGLFCSTRPLPTLLTVICIFIFFCFPLQKISISRDVPFEAIPLPESKCKSLLSTPSIQKISNDDFNFTFVAQIIFRSAISPQHSDITHMDGLRCNLNASFRIHEIVQSTAFFVDTKSNCSGAVGEQKLDSICMRMKDLLISLNADTSDLATTKSPTSRILSLPTPSLPFDGCAVLSPSLIWGNEWSLFHLDDIDLSERLNLNEVQELLDVLFGLPRRHLGMFRMKFRNLPVVNAFATTIVLRDFYPEYIHSLRERLMEAFPDSRFVGKISKGKSQDHYPDPLGKDSEPRVFVVHYRGHNYLVQYAPAFAVYTFLVLYIWFSVSKIDMVKSKFGLAVSACFTIFASLVMTLSLCATLGLMSPALRGREFFPYLVGLIGFENILATTKAVVGTPIDLPVKHRVAQGLAKEGWPMTKNLLYAFFCTALGFLTFDSAIQEFCLIAIISFTTDFFLQMFFFVPVLAIDIRRMELSDLRQRAPLSSIPPPLGNEKTVNTGFCNHSPAVTRSRDTAPPPDYHRRSMSPIPQNSQNLGHRRVHSDASNAAFMSSERNTSGGGVSFRRRFWAFRTNRRVFQHFGMAIVLIWLVIFLCYTLLPSPSPPRPTDSINLASPHLHKPGNGAGESKTAFSETEDVSLRRLFGLRSINLHGFEVRWDADNLWRHMAFSTWPSIADRYNFSLEGRRLVIFEPIHVVQLFSPAEAMHARRPAYEASNANAAAFSKSRAKATKGFSGVVLPPTAEDQEFDSDRTWWSHVLSFGHKDALRALDLPWNGFLDWTTRLWSTATMAAASLFGAGFFLTITATVMLFVHKWLSRSNPNAYREPVVRVRQLVVPLLQKNHSIEEWIVAHGDGEQSGNGTISLWGDGLFHGFSGTTSTALSISSHRSRHRGETVDNLIAATVSGYFGGPKLIRSIRLWSADCGHLVATVDRFYPGSFEIRGAGSRHRDLSRRFSPIWSMKVLAPTGSLVAGCANGTIEIWDLDNFDLRQVIDLTSPEDFYNAQGELVETGGEPTPVGGVTVIEASLENQHIFYFGTSLGFVGCVKWALTPSSSTPTTPTNTEPISRGGRTNRPQWSVRAKWSAHPRSRGVVHLTPQRVFLPHRRFTPRSLSALDGHCLRSGGVGGCSSGGGSSREDWALVSGAMDGSLALIQPRHFRFQRFHWDPSHLLCADFLQSTIVVGQASGRLRMLNLTAAVPPANKDLHVEVFELCTISATGATATTPTAEGSLGSASWIRLFKISTPSSTEDFRMVTYCHTGAVSVWSIHASSCHLIRRFPANTPAFAIRAPIICVDDRVIFGERGYLRLVNPRTAKYERSVQLMPPLLTYPTESVAKGERTMDSQANPSAEQWERGLGPLGITGGSHGHQYLCGLSDAGKSLFIVPKSVLLN</sequence>
<dbReference type="Gene3D" id="2.130.10.10">
    <property type="entry name" value="YVTN repeat-like/Quinoprotein amine dehydrogenase"/>
    <property type="match status" value="1"/>
</dbReference>
<dbReference type="InterPro" id="IPR030225">
    <property type="entry name" value="SCAP"/>
</dbReference>
<dbReference type="InterPro" id="IPR057041">
    <property type="entry name" value="SCAP_N"/>
</dbReference>
<dbReference type="GO" id="GO:0032936">
    <property type="term" value="C:SREBP-SCAP complex"/>
    <property type="evidence" value="ECO:0007669"/>
    <property type="project" value="TreeGrafter"/>
</dbReference>
<dbReference type="PANTHER" id="PTHR46378:SF1">
    <property type="entry name" value="STEROL REGULATORY ELEMENT-BINDING PROTEIN CLEAVAGE-ACTIVATING PROTEIN"/>
    <property type="match status" value="1"/>
</dbReference>
<dbReference type="GO" id="GO:0005789">
    <property type="term" value="C:endoplasmic reticulum membrane"/>
    <property type="evidence" value="ECO:0007669"/>
    <property type="project" value="UniProtKB-SubCell"/>
</dbReference>
<feature type="region of interest" description="Disordered" evidence="16">
    <location>
        <begin position="615"/>
        <end position="636"/>
    </location>
</feature>
<dbReference type="OrthoDB" id="361494at2759"/>
<feature type="transmembrane region" description="Helical" evidence="17">
    <location>
        <begin position="429"/>
        <end position="447"/>
    </location>
</feature>
<feature type="domain" description="SSD" evidence="18">
    <location>
        <begin position="316"/>
        <end position="475"/>
    </location>
</feature>
<evidence type="ECO:0000256" key="12">
    <source>
        <dbReference type="ARBA" id="ARBA00023121"/>
    </source>
</evidence>
<feature type="transmembrane region" description="Helical" evidence="17">
    <location>
        <begin position="583"/>
        <end position="605"/>
    </location>
</feature>
<reference evidence="21" key="3">
    <citation type="submission" date="2020-10" db="UniProtKB">
        <authorList>
            <consortium name="WormBaseParasite"/>
        </authorList>
    </citation>
    <scope>IDENTIFICATION</scope>
</reference>
<evidence type="ECO:0000256" key="11">
    <source>
        <dbReference type="ARBA" id="ARBA00023098"/>
    </source>
</evidence>
<evidence type="ECO:0000256" key="4">
    <source>
        <dbReference type="ARBA" id="ARBA00019541"/>
    </source>
</evidence>
<dbReference type="Proteomes" id="UP000492820">
    <property type="component" value="Unassembled WGS sequence"/>
</dbReference>
<feature type="transmembrane region" description="Helical" evidence="17">
    <location>
        <begin position="384"/>
        <end position="408"/>
    </location>
</feature>
<evidence type="ECO:0000256" key="6">
    <source>
        <dbReference type="ARBA" id="ARBA00022692"/>
    </source>
</evidence>
<evidence type="ECO:0000256" key="7">
    <source>
        <dbReference type="ARBA" id="ARBA00022737"/>
    </source>
</evidence>
<dbReference type="InterPro" id="IPR053958">
    <property type="entry name" value="HMGCR/SNAP/NPC1-like_SSD"/>
</dbReference>
<evidence type="ECO:0000256" key="1">
    <source>
        <dbReference type="ARBA" id="ARBA00004477"/>
    </source>
</evidence>
<feature type="transmembrane region" description="Helical" evidence="17">
    <location>
        <begin position="453"/>
        <end position="477"/>
    </location>
</feature>
<name>A0A068X2G2_ECHGR</name>
<dbReference type="Pfam" id="PF12349">
    <property type="entry name" value="Sterol-sensing"/>
    <property type="match status" value="1"/>
</dbReference>
<keyword evidence="10" id="KW-0333">Golgi apparatus</keyword>
<feature type="transmembrane region" description="Helical" evidence="17">
    <location>
        <begin position="239"/>
        <end position="258"/>
    </location>
</feature>
<dbReference type="GO" id="GO:0032933">
    <property type="term" value="P:SREBP signaling pathway"/>
    <property type="evidence" value="ECO:0007669"/>
    <property type="project" value="InterPro"/>
</dbReference>
<comment type="subcellular location">
    <subcellularLocation>
        <location evidence="1">Endoplasmic reticulum membrane</location>
        <topology evidence="1">Multi-pass membrane protein</topology>
    </subcellularLocation>
    <subcellularLocation>
        <location evidence="2">Golgi apparatus membrane</location>
        <topology evidence="2">Multi-pass membrane protein</topology>
    </subcellularLocation>
</comment>
<keyword evidence="5" id="KW-0853">WD repeat</keyword>
<dbReference type="GO" id="GO:0032934">
    <property type="term" value="F:sterol binding"/>
    <property type="evidence" value="ECO:0007669"/>
    <property type="project" value="InterPro"/>
</dbReference>
<dbReference type="EMBL" id="LK028599">
    <property type="protein sequence ID" value="CDS24173.1"/>
    <property type="molecule type" value="Genomic_DNA"/>
</dbReference>
<keyword evidence="14" id="KW-0325">Glycoprotein</keyword>
<dbReference type="SUPFAM" id="SSF50978">
    <property type="entry name" value="WD40 repeat-like"/>
    <property type="match status" value="1"/>
</dbReference>
<keyword evidence="12" id="KW-0446">Lipid-binding</keyword>
<dbReference type="GO" id="GO:0008202">
    <property type="term" value="P:steroid metabolic process"/>
    <property type="evidence" value="ECO:0007669"/>
    <property type="project" value="UniProtKB-KW"/>
</dbReference>
<feature type="transmembrane region" description="Helical" evidence="17">
    <location>
        <begin position="23"/>
        <end position="40"/>
    </location>
</feature>
<evidence type="ECO:0000313" key="19">
    <source>
        <dbReference type="EMBL" id="CDS24173.1"/>
    </source>
</evidence>
<keyword evidence="15" id="KW-0753">Steroid metabolism</keyword>
<evidence type="ECO:0000256" key="16">
    <source>
        <dbReference type="SAM" id="MobiDB-lite"/>
    </source>
</evidence>
<evidence type="ECO:0000313" key="20">
    <source>
        <dbReference type="Proteomes" id="UP000492820"/>
    </source>
</evidence>
<dbReference type="InterPro" id="IPR000731">
    <property type="entry name" value="SSD"/>
</dbReference>
<evidence type="ECO:0000256" key="3">
    <source>
        <dbReference type="ARBA" id="ARBA00007410"/>
    </source>
</evidence>
<organism evidence="19">
    <name type="scientific">Echinococcus granulosus</name>
    <name type="common">Hydatid tapeworm</name>
    <dbReference type="NCBI Taxonomy" id="6210"/>
    <lineage>
        <taxon>Eukaryota</taxon>
        <taxon>Metazoa</taxon>
        <taxon>Spiralia</taxon>
        <taxon>Lophotrochozoa</taxon>
        <taxon>Platyhelminthes</taxon>
        <taxon>Cestoda</taxon>
        <taxon>Eucestoda</taxon>
        <taxon>Cyclophyllidea</taxon>
        <taxon>Taeniidae</taxon>
        <taxon>Echinococcus</taxon>
        <taxon>Echinococcus granulosus group</taxon>
    </lineage>
</organism>
<dbReference type="GO" id="GO:0045540">
    <property type="term" value="P:regulation of cholesterol biosynthetic process"/>
    <property type="evidence" value="ECO:0007669"/>
    <property type="project" value="TreeGrafter"/>
</dbReference>
<feature type="region of interest" description="Disordered" evidence="16">
    <location>
        <begin position="1059"/>
        <end position="1082"/>
    </location>
</feature>
<keyword evidence="6 17" id="KW-0812">Transmembrane</keyword>
<evidence type="ECO:0000256" key="5">
    <source>
        <dbReference type="ARBA" id="ARBA00022574"/>
    </source>
</evidence>
<dbReference type="PANTHER" id="PTHR46378">
    <property type="entry name" value="STEROL REGULATORY ELEMENT-BINDING PROTEIN CLEAVAGE-ACTIVATING PROTEIN"/>
    <property type="match status" value="1"/>
</dbReference>
<reference evidence="19 20" key="1">
    <citation type="journal article" date="2013" name="Nature">
        <title>The genomes of four tapeworm species reveal adaptations to parasitism.</title>
        <authorList>
            <person name="Tsai I.J."/>
            <person name="Zarowiecki M."/>
            <person name="Holroyd N."/>
            <person name="Garciarrubio A."/>
            <person name="Sanchez-Flores A."/>
            <person name="Brooks K.L."/>
            <person name="Tracey A."/>
            <person name="Bobes R.J."/>
            <person name="Fragoso G."/>
            <person name="Sciutto E."/>
            <person name="Aslett M."/>
            <person name="Beasley H."/>
            <person name="Bennett H.M."/>
            <person name="Cai J."/>
            <person name="Camicia F."/>
            <person name="Clark R."/>
            <person name="Cucher M."/>
            <person name="De Silva N."/>
            <person name="Day T.A."/>
            <person name="Deplazes P."/>
            <person name="Estrada K."/>
            <person name="Fernandez C."/>
            <person name="Holland P.W."/>
            <person name="Hou J."/>
            <person name="Hu S."/>
            <person name="Huckvale T."/>
            <person name="Hung S.S."/>
            <person name="Kamenetzky L."/>
            <person name="Keane J.A."/>
            <person name="Kiss F."/>
            <person name="Koziol U."/>
            <person name="Lambert O."/>
            <person name="Liu K."/>
            <person name="Luo X."/>
            <person name="Luo Y."/>
            <person name="Macchiaroli N."/>
            <person name="Nichol S."/>
            <person name="Paps J."/>
            <person name="Parkinson J."/>
            <person name="Pouchkina-Stantcheva N."/>
            <person name="Riddiford N."/>
            <person name="Rosenzvit M."/>
            <person name="Salinas G."/>
            <person name="Wasmuth J.D."/>
            <person name="Zamanian M."/>
            <person name="Zheng Y."/>
            <person name="Cai X."/>
            <person name="Soberon X."/>
            <person name="Olson P.D."/>
            <person name="Laclette J.P."/>
            <person name="Brehm K."/>
            <person name="Berriman M."/>
            <person name="Garciarrubio A."/>
            <person name="Bobes R.J."/>
            <person name="Fragoso G."/>
            <person name="Sanchez-Flores A."/>
            <person name="Estrada K."/>
            <person name="Cevallos M.A."/>
            <person name="Morett E."/>
            <person name="Gonzalez V."/>
            <person name="Portillo T."/>
            <person name="Ochoa-Leyva A."/>
            <person name="Jose M.V."/>
            <person name="Sciutto E."/>
            <person name="Landa A."/>
            <person name="Jimenez L."/>
            <person name="Valdes V."/>
            <person name="Carrero J.C."/>
            <person name="Larralde C."/>
            <person name="Morales-Montor J."/>
            <person name="Limon-Lason J."/>
            <person name="Soberon X."/>
            <person name="Laclette J.P."/>
        </authorList>
    </citation>
    <scope>NUCLEOTIDE SEQUENCE [LARGE SCALE GENOMIC DNA]</scope>
</reference>
<feature type="compositionally biased region" description="Low complexity" evidence="16">
    <location>
        <begin position="1059"/>
        <end position="1073"/>
    </location>
</feature>
<evidence type="ECO:0000256" key="17">
    <source>
        <dbReference type="SAM" id="Phobius"/>
    </source>
</evidence>
<keyword evidence="7" id="KW-0677">Repeat</keyword>
<evidence type="ECO:0000256" key="9">
    <source>
        <dbReference type="ARBA" id="ARBA00022989"/>
    </source>
</evidence>
<accession>A0A068X2G2</accession>
<dbReference type="InterPro" id="IPR015943">
    <property type="entry name" value="WD40/YVTN_repeat-like_dom_sf"/>
</dbReference>
<proteinExistence type="inferred from homology"/>
<dbReference type="Pfam" id="PF24006">
    <property type="entry name" value="SCAP_N"/>
    <property type="match status" value="1"/>
</dbReference>
<evidence type="ECO:0000256" key="15">
    <source>
        <dbReference type="ARBA" id="ARBA00023221"/>
    </source>
</evidence>
<keyword evidence="11" id="KW-0443">Lipid metabolism</keyword>
<dbReference type="GO" id="GO:0000139">
    <property type="term" value="C:Golgi membrane"/>
    <property type="evidence" value="ECO:0007669"/>
    <property type="project" value="UniProtKB-SubCell"/>
</dbReference>
<feature type="transmembrane region" description="Helical" evidence="17">
    <location>
        <begin position="345"/>
        <end position="372"/>
    </location>
</feature>